<organism evidence="2 3">
    <name type="scientific">Cylindrotheca closterium</name>
    <dbReference type="NCBI Taxonomy" id="2856"/>
    <lineage>
        <taxon>Eukaryota</taxon>
        <taxon>Sar</taxon>
        <taxon>Stramenopiles</taxon>
        <taxon>Ochrophyta</taxon>
        <taxon>Bacillariophyta</taxon>
        <taxon>Bacillariophyceae</taxon>
        <taxon>Bacillariophycidae</taxon>
        <taxon>Bacillariales</taxon>
        <taxon>Bacillariaceae</taxon>
        <taxon>Cylindrotheca</taxon>
    </lineage>
</organism>
<protein>
    <submittedName>
        <fullName evidence="2">Uncharacterized protein</fullName>
    </submittedName>
</protein>
<reference evidence="2" key="1">
    <citation type="submission" date="2023-08" db="EMBL/GenBank/DDBJ databases">
        <authorList>
            <person name="Audoor S."/>
            <person name="Bilcke G."/>
        </authorList>
    </citation>
    <scope>NUCLEOTIDE SEQUENCE</scope>
</reference>
<accession>A0AAD2FNA5</accession>
<feature type="compositionally biased region" description="Basic and acidic residues" evidence="1">
    <location>
        <begin position="45"/>
        <end position="57"/>
    </location>
</feature>
<dbReference type="EMBL" id="CAKOGP040001725">
    <property type="protein sequence ID" value="CAJ1947107.1"/>
    <property type="molecule type" value="Genomic_DNA"/>
</dbReference>
<evidence type="ECO:0000313" key="3">
    <source>
        <dbReference type="Proteomes" id="UP001295423"/>
    </source>
</evidence>
<gene>
    <name evidence="2" type="ORF">CYCCA115_LOCUS10981</name>
</gene>
<keyword evidence="3" id="KW-1185">Reference proteome</keyword>
<dbReference type="AlphaFoldDB" id="A0AAD2FNA5"/>
<evidence type="ECO:0000313" key="2">
    <source>
        <dbReference type="EMBL" id="CAJ1947107.1"/>
    </source>
</evidence>
<dbReference type="Proteomes" id="UP001295423">
    <property type="component" value="Unassembled WGS sequence"/>
</dbReference>
<comment type="caution">
    <text evidence="2">The sequence shown here is derived from an EMBL/GenBank/DDBJ whole genome shotgun (WGS) entry which is preliminary data.</text>
</comment>
<proteinExistence type="predicted"/>
<feature type="region of interest" description="Disordered" evidence="1">
    <location>
        <begin position="45"/>
        <end position="78"/>
    </location>
</feature>
<name>A0AAD2FNA5_9STRA</name>
<sequence>MVSSRNSQTSIESSALAKFLQTLNVGHSSVQIVVDNARPTALDRHIIGGGEQSRESQDSTATTKTRRPHGSNDASLGKKRRRRVSFNYKIRVVNCSALTNTDELFYTEKEYKKMKKEIKATLLRHMMEDESSSSNDDDTIDCMRGIETHLEDARAAKNRARLRACLAVLTEQKRQLLEDGNVIPMDGQELSRRYQQVSLECQWEAIQRGLKDWVDICPPSYKSTTQDQTPIGYEFGVAAPTICPKIRAISSFAA</sequence>
<evidence type="ECO:0000256" key="1">
    <source>
        <dbReference type="SAM" id="MobiDB-lite"/>
    </source>
</evidence>